<dbReference type="Proteomes" id="UP000887580">
    <property type="component" value="Unplaced"/>
</dbReference>
<organism evidence="1 2">
    <name type="scientific">Panagrolaimus sp. PS1159</name>
    <dbReference type="NCBI Taxonomy" id="55785"/>
    <lineage>
        <taxon>Eukaryota</taxon>
        <taxon>Metazoa</taxon>
        <taxon>Ecdysozoa</taxon>
        <taxon>Nematoda</taxon>
        <taxon>Chromadorea</taxon>
        <taxon>Rhabditida</taxon>
        <taxon>Tylenchina</taxon>
        <taxon>Panagrolaimomorpha</taxon>
        <taxon>Panagrolaimoidea</taxon>
        <taxon>Panagrolaimidae</taxon>
        <taxon>Panagrolaimus</taxon>
    </lineage>
</organism>
<evidence type="ECO:0000313" key="1">
    <source>
        <dbReference type="Proteomes" id="UP000887580"/>
    </source>
</evidence>
<name>A0AC35FQ96_9BILA</name>
<protein>
    <submittedName>
        <fullName evidence="2">Uncharacterized protein</fullName>
    </submittedName>
</protein>
<reference evidence="2" key="1">
    <citation type="submission" date="2022-11" db="UniProtKB">
        <authorList>
            <consortium name="WormBaseParasite"/>
        </authorList>
    </citation>
    <scope>IDENTIFICATION</scope>
</reference>
<proteinExistence type="predicted"/>
<accession>A0AC35FQ96</accession>
<evidence type="ECO:0000313" key="2">
    <source>
        <dbReference type="WBParaSite" id="PS1159_v2.g19826.t1"/>
    </source>
</evidence>
<dbReference type="WBParaSite" id="PS1159_v2.g19826.t1">
    <property type="protein sequence ID" value="PS1159_v2.g19826.t1"/>
    <property type="gene ID" value="PS1159_v2.g19826"/>
</dbReference>
<sequence>MDECNNNIKEISGDSGNNERSFVKTVISHPGFTLTEIKTLPFGSSKELDSNKSKKKGRKFKPRNVRPSFPSIKSQCPPSIIRQANLLCFPLLNSRTMKDILNPIPGEFLLAKFNPKNIESYCKESNRYRKCLENLYSSEDSCYSQLKEDAFYSFIISFDDKLCDDSKQLEHLINLGCLEETIDRTQIRRCLYRSGIGEDKLLCKMKKQLTDCVMDNIITNCRYNEIKYYEKILENLEVRRHFCIPNRETEEENEDNGNNNDDKESDNSEQQRKSGRGNQEETEDNNNEQSEKLVTQGKKSKTVT</sequence>